<feature type="domain" description="OBG-type G" evidence="8">
    <location>
        <begin position="169"/>
        <end position="347"/>
    </location>
</feature>
<comment type="subcellular location">
    <subcellularLocation>
        <location evidence="1">Nucleus</location>
        <location evidence="1">Nucleolus</location>
    </subcellularLocation>
</comment>
<feature type="compositionally biased region" description="Basic residues" evidence="7">
    <location>
        <begin position="658"/>
        <end position="667"/>
    </location>
</feature>
<dbReference type="InterPro" id="IPR024926">
    <property type="entry name" value="NOG1"/>
</dbReference>
<evidence type="ECO:0000256" key="4">
    <source>
        <dbReference type="ARBA" id="ARBA00023134"/>
    </source>
</evidence>
<evidence type="ECO:0000259" key="8">
    <source>
        <dbReference type="PROSITE" id="PS51710"/>
    </source>
</evidence>
<name>A0A7S3JRU4_9STRA</name>
<sequence>MPVYNLKRLTPVPTSSELVDIVLMRTQRKTPTVIHPGYKISRIRSFYMRKIKFTTQTISERLGAIVGDFPRLDEVHPFFGDLLGVLYDRDHYKLALGQLNTCKKLCESVCRDYVRLLKYADSLYRCKSLKVAALGRMMTLLKRQKASLEYLEEVRKHAGRLPALDPSARTLLVCGFPNVGKSSFMNKITRAQVDVQPYAFTTKSLYVGHMDHRYLRWQVIDTPGILDHELEKRNVIEMQAVTALAHLPCAILFFVDVSEQCGYTLEQQSSLYHSIRALFTDKQLVIVANKTDIIALNDLSPEHQQLLKNMCTAHTNHDQQHAPLIEMSNITETGVTQVKDTACDLLLAARVDKRKSFAAGARVRDQMQRIVVAKPTKMAHAPIGTRPANNICKQNNIQSKAHIPESVKAARRALRLEKEAQLAIEEASRVESALDTAREHGAREAAVLEVSERAQRAKERAERLAAQAASNTTMTDEKKPTERELMWLGGGPGVYSADLSREYKGMLRHDEYISDVIPEIMDGKNVADFVDPDIITRLSQLEDEDLEAELALDEAERLEIEASLSPQELELMLAIRAKRKLARQKSQAKQHTAQGNHIIPRSKRSRIEDTVDEDLPDSTHRARDAVIQRGRSRSRSRRADNDDAMDTTSDHNDDLPRRATKKARTRSTSRPPPRSEAAFPDPEQKKTAQKVERKMAKKVSRLAKAGEINRKTGPKLERWRVEGKMGLGTRRSR</sequence>
<feature type="compositionally biased region" description="Basic and acidic residues" evidence="7">
    <location>
        <begin position="617"/>
        <end position="626"/>
    </location>
</feature>
<evidence type="ECO:0000256" key="5">
    <source>
        <dbReference type="ARBA" id="ARBA00023242"/>
    </source>
</evidence>
<accession>A0A7S3JRU4</accession>
<dbReference type="GO" id="GO:0005730">
    <property type="term" value="C:nucleolus"/>
    <property type="evidence" value="ECO:0007669"/>
    <property type="project" value="UniProtKB-SubCell"/>
</dbReference>
<feature type="compositionally biased region" description="Basic and acidic residues" evidence="7">
    <location>
        <begin position="648"/>
        <end position="657"/>
    </location>
</feature>
<dbReference type="GO" id="GO:0005525">
    <property type="term" value="F:GTP binding"/>
    <property type="evidence" value="ECO:0007669"/>
    <property type="project" value="UniProtKB-KW"/>
</dbReference>
<dbReference type="InterPro" id="IPR031167">
    <property type="entry name" value="G_OBG"/>
</dbReference>
<dbReference type="InterPro" id="IPR006073">
    <property type="entry name" value="GTP-bd"/>
</dbReference>
<dbReference type="PANTHER" id="PTHR45759">
    <property type="entry name" value="NUCLEOLAR GTP-BINDING PROTEIN 1"/>
    <property type="match status" value="1"/>
</dbReference>
<dbReference type="InterPro" id="IPR027417">
    <property type="entry name" value="P-loop_NTPase"/>
</dbReference>
<dbReference type="PIRSF" id="PIRSF038919">
    <property type="entry name" value="NOG1"/>
    <property type="match status" value="1"/>
</dbReference>
<feature type="compositionally biased region" description="Basic and acidic residues" evidence="7">
    <location>
        <begin position="682"/>
        <end position="694"/>
    </location>
</feature>
<protein>
    <recommendedName>
        <fullName evidence="8">OBG-type G domain-containing protein</fullName>
    </recommendedName>
</protein>
<dbReference type="InterPro" id="IPR012973">
    <property type="entry name" value="NOG_C"/>
</dbReference>
<dbReference type="InterPro" id="IPR041623">
    <property type="entry name" value="NOG1_N"/>
</dbReference>
<evidence type="ECO:0000256" key="1">
    <source>
        <dbReference type="ARBA" id="ARBA00004604"/>
    </source>
</evidence>
<keyword evidence="2" id="KW-0690">Ribosome biogenesis</keyword>
<dbReference type="GO" id="GO:0042254">
    <property type="term" value="P:ribosome biogenesis"/>
    <property type="evidence" value="ECO:0007669"/>
    <property type="project" value="UniProtKB-KW"/>
</dbReference>
<evidence type="ECO:0000256" key="7">
    <source>
        <dbReference type="SAM" id="MobiDB-lite"/>
    </source>
</evidence>
<evidence type="ECO:0000256" key="2">
    <source>
        <dbReference type="ARBA" id="ARBA00022517"/>
    </source>
</evidence>
<dbReference type="CDD" id="cd01897">
    <property type="entry name" value="NOG"/>
    <property type="match status" value="1"/>
</dbReference>
<gene>
    <name evidence="9" type="ORF">ALAG00032_LOCUS3624</name>
</gene>
<dbReference type="EMBL" id="HBIJ01005135">
    <property type="protein sequence ID" value="CAE0362883.1"/>
    <property type="molecule type" value="Transcribed_RNA"/>
</dbReference>
<feature type="region of interest" description="Disordered" evidence="7">
    <location>
        <begin position="583"/>
        <end position="733"/>
    </location>
</feature>
<proteinExistence type="predicted"/>
<keyword evidence="3" id="KW-0547">Nucleotide-binding</keyword>
<evidence type="ECO:0000256" key="3">
    <source>
        <dbReference type="ARBA" id="ARBA00022741"/>
    </source>
</evidence>
<keyword evidence="4" id="KW-0342">GTP-binding</keyword>
<dbReference type="Gene3D" id="1.20.120.1190">
    <property type="match status" value="1"/>
</dbReference>
<dbReference type="SUPFAM" id="SSF52540">
    <property type="entry name" value="P-loop containing nucleoside triphosphate hydrolases"/>
    <property type="match status" value="1"/>
</dbReference>
<feature type="compositionally biased region" description="Basic and acidic residues" evidence="7">
    <location>
        <begin position="707"/>
        <end position="723"/>
    </location>
</feature>
<dbReference type="Pfam" id="PF17835">
    <property type="entry name" value="NOG1_N"/>
    <property type="match status" value="1"/>
</dbReference>
<dbReference type="PRINTS" id="PR00326">
    <property type="entry name" value="GTP1OBG"/>
</dbReference>
<keyword evidence="5" id="KW-0539">Nucleus</keyword>
<dbReference type="PROSITE" id="PS51710">
    <property type="entry name" value="G_OBG"/>
    <property type="match status" value="1"/>
</dbReference>
<dbReference type="Pfam" id="PF06858">
    <property type="entry name" value="NOG1"/>
    <property type="match status" value="1"/>
</dbReference>
<evidence type="ECO:0000256" key="6">
    <source>
        <dbReference type="SAM" id="Coils"/>
    </source>
</evidence>
<reference evidence="9" key="1">
    <citation type="submission" date="2021-01" db="EMBL/GenBank/DDBJ databases">
        <authorList>
            <person name="Corre E."/>
            <person name="Pelletier E."/>
            <person name="Niang G."/>
            <person name="Scheremetjew M."/>
            <person name="Finn R."/>
            <person name="Kale V."/>
            <person name="Holt S."/>
            <person name="Cochrane G."/>
            <person name="Meng A."/>
            <person name="Brown T."/>
            <person name="Cohen L."/>
        </authorList>
    </citation>
    <scope>NUCLEOTIDE SEQUENCE</scope>
    <source>
        <strain evidence="9">CCMP1510</strain>
    </source>
</reference>
<evidence type="ECO:0000313" key="9">
    <source>
        <dbReference type="EMBL" id="CAE0362883.1"/>
    </source>
</evidence>
<dbReference type="InterPro" id="IPR010674">
    <property type="entry name" value="NOG1_Rossman_fold_dom"/>
</dbReference>
<organism evidence="9">
    <name type="scientific">Aureoumbra lagunensis</name>
    <dbReference type="NCBI Taxonomy" id="44058"/>
    <lineage>
        <taxon>Eukaryota</taxon>
        <taxon>Sar</taxon>
        <taxon>Stramenopiles</taxon>
        <taxon>Ochrophyta</taxon>
        <taxon>Pelagophyceae</taxon>
        <taxon>Pelagomonadales</taxon>
        <taxon>Aureoumbra</taxon>
    </lineage>
</organism>
<dbReference type="AlphaFoldDB" id="A0A7S3JRU4"/>
<keyword evidence="6" id="KW-0175">Coiled coil</keyword>
<dbReference type="Pfam" id="PF08155">
    <property type="entry name" value="NOGCT"/>
    <property type="match status" value="1"/>
</dbReference>
<feature type="coiled-coil region" evidence="6">
    <location>
        <begin position="413"/>
        <end position="471"/>
    </location>
</feature>
<dbReference type="Gene3D" id="3.40.50.300">
    <property type="entry name" value="P-loop containing nucleotide triphosphate hydrolases"/>
    <property type="match status" value="1"/>
</dbReference>